<dbReference type="InterPro" id="IPR012338">
    <property type="entry name" value="Beta-lactam/transpept-like"/>
</dbReference>
<feature type="region of interest" description="Disordered" evidence="1">
    <location>
        <begin position="1"/>
        <end position="26"/>
    </location>
</feature>
<dbReference type="InterPro" id="IPR001466">
    <property type="entry name" value="Beta-lactam-related"/>
</dbReference>
<dbReference type="Proteomes" id="UP000320693">
    <property type="component" value="Unassembled WGS sequence"/>
</dbReference>
<sequence length="123" mass="12472">MAAGVDDVTIPGRLDGQAADSQRDSRVPSVVLGAARAGSVLDLGAAGRADVERGCVASGQVPYRVGSITKTFTAAVVLGLVQDGALALDSPASTYLAGTPFGEVPRTSHSRGPTCWPTAPRPR</sequence>
<proteinExistence type="predicted"/>
<dbReference type="Gene3D" id="3.40.710.10">
    <property type="entry name" value="DD-peptidase/beta-lactamase superfamily"/>
    <property type="match status" value="1"/>
</dbReference>
<dbReference type="SUPFAM" id="SSF56601">
    <property type="entry name" value="beta-lactamase/transpeptidase-like"/>
    <property type="match status" value="1"/>
</dbReference>
<gene>
    <name evidence="3" type="ORF">PSA01_63180</name>
</gene>
<evidence type="ECO:0000313" key="4">
    <source>
        <dbReference type="Proteomes" id="UP000320693"/>
    </source>
</evidence>
<dbReference type="PANTHER" id="PTHR43283">
    <property type="entry name" value="BETA-LACTAMASE-RELATED"/>
    <property type="match status" value="1"/>
</dbReference>
<dbReference type="Pfam" id="PF00144">
    <property type="entry name" value="Beta-lactamase"/>
    <property type="match status" value="1"/>
</dbReference>
<dbReference type="InterPro" id="IPR050789">
    <property type="entry name" value="Diverse_Enzym_Activities"/>
</dbReference>
<dbReference type="PANTHER" id="PTHR43283:SF3">
    <property type="entry name" value="BETA-LACTAMASE FAMILY PROTEIN (AFU_ORTHOLOGUE AFUA_5G07500)"/>
    <property type="match status" value="1"/>
</dbReference>
<keyword evidence="4" id="KW-1185">Reference proteome</keyword>
<accession>A0ABQ0S9M2</accession>
<protein>
    <recommendedName>
        <fullName evidence="2">Beta-lactamase-related domain-containing protein</fullName>
    </recommendedName>
</protein>
<dbReference type="EMBL" id="BJNH01000116">
    <property type="protein sequence ID" value="GEC29289.1"/>
    <property type="molecule type" value="Genomic_DNA"/>
</dbReference>
<evidence type="ECO:0000313" key="3">
    <source>
        <dbReference type="EMBL" id="GEC29289.1"/>
    </source>
</evidence>
<name>A0ABQ0S9M2_9PSEU</name>
<evidence type="ECO:0000256" key="1">
    <source>
        <dbReference type="SAM" id="MobiDB-lite"/>
    </source>
</evidence>
<feature type="region of interest" description="Disordered" evidence="1">
    <location>
        <begin position="101"/>
        <end position="123"/>
    </location>
</feature>
<reference evidence="3 4" key="1">
    <citation type="submission" date="2019-06" db="EMBL/GenBank/DDBJ databases">
        <title>Whole genome shotgun sequence of Pseudonocardia saturnea NBRC 14499.</title>
        <authorList>
            <person name="Hosoyama A."/>
            <person name="Uohara A."/>
            <person name="Ohji S."/>
            <person name="Ichikawa N."/>
        </authorList>
    </citation>
    <scope>NUCLEOTIDE SEQUENCE [LARGE SCALE GENOMIC DNA]</scope>
    <source>
        <strain evidence="3 4">NBRC 14499</strain>
    </source>
</reference>
<organism evidence="3 4">
    <name type="scientific">Pseudonocardia saturnea</name>
    <dbReference type="NCBI Taxonomy" id="33909"/>
    <lineage>
        <taxon>Bacteria</taxon>
        <taxon>Bacillati</taxon>
        <taxon>Actinomycetota</taxon>
        <taxon>Actinomycetes</taxon>
        <taxon>Pseudonocardiales</taxon>
        <taxon>Pseudonocardiaceae</taxon>
        <taxon>Pseudonocardia</taxon>
    </lineage>
</organism>
<feature type="domain" description="Beta-lactamase-related" evidence="2">
    <location>
        <begin position="22"/>
        <end position="97"/>
    </location>
</feature>
<evidence type="ECO:0000259" key="2">
    <source>
        <dbReference type="Pfam" id="PF00144"/>
    </source>
</evidence>
<comment type="caution">
    <text evidence="3">The sequence shown here is derived from an EMBL/GenBank/DDBJ whole genome shotgun (WGS) entry which is preliminary data.</text>
</comment>